<reference evidence="2 3" key="1">
    <citation type="submission" date="2024-06" db="EMBL/GenBank/DDBJ databases">
        <title>The Natural Products Discovery Center: Release of the First 8490 Sequenced Strains for Exploring Actinobacteria Biosynthetic Diversity.</title>
        <authorList>
            <person name="Kalkreuter E."/>
            <person name="Kautsar S.A."/>
            <person name="Yang D."/>
            <person name="Bader C.D."/>
            <person name="Teijaro C.N."/>
            <person name="Fluegel L."/>
            <person name="Davis C.M."/>
            <person name="Simpson J.R."/>
            <person name="Lauterbach L."/>
            <person name="Steele A.D."/>
            <person name="Gui C."/>
            <person name="Meng S."/>
            <person name="Li G."/>
            <person name="Viehrig K."/>
            <person name="Ye F."/>
            <person name="Su P."/>
            <person name="Kiefer A.F."/>
            <person name="Nichols A."/>
            <person name="Cepeda A.J."/>
            <person name="Yan W."/>
            <person name="Fan B."/>
            <person name="Jiang Y."/>
            <person name="Adhikari A."/>
            <person name="Zheng C.-J."/>
            <person name="Schuster L."/>
            <person name="Cowan T.M."/>
            <person name="Smanski M.J."/>
            <person name="Chevrette M.G."/>
            <person name="De Carvalho L.P.S."/>
            <person name="Shen B."/>
        </authorList>
    </citation>
    <scope>NUCLEOTIDE SEQUENCE [LARGE SCALE GENOMIC DNA]</scope>
    <source>
        <strain evidence="2 3">NPDC005137</strain>
    </source>
</reference>
<evidence type="ECO:0000256" key="1">
    <source>
        <dbReference type="SAM" id="MobiDB-lite"/>
    </source>
</evidence>
<comment type="caution">
    <text evidence="2">The sequence shown here is derived from an EMBL/GenBank/DDBJ whole genome shotgun (WGS) entry which is preliminary data.</text>
</comment>
<protein>
    <submittedName>
        <fullName evidence="2">DUF6233 domain-containing protein</fullName>
    </submittedName>
</protein>
<organism evidence="2 3">
    <name type="scientific">Streptomyces sp. 900116325</name>
    <dbReference type="NCBI Taxonomy" id="3154295"/>
    <lineage>
        <taxon>Bacteria</taxon>
        <taxon>Bacillati</taxon>
        <taxon>Actinomycetota</taxon>
        <taxon>Actinomycetes</taxon>
        <taxon>Kitasatosporales</taxon>
        <taxon>Streptomycetaceae</taxon>
        <taxon>Streptomyces</taxon>
    </lineage>
</organism>
<dbReference type="InterPro" id="IPR046200">
    <property type="entry name" value="DUF6233"/>
</dbReference>
<gene>
    <name evidence="2" type="ORF">ABZV61_20200</name>
</gene>
<dbReference type="Pfam" id="PF19746">
    <property type="entry name" value="DUF6233"/>
    <property type="match status" value="1"/>
</dbReference>
<dbReference type="Proteomes" id="UP001550044">
    <property type="component" value="Unassembled WGS sequence"/>
</dbReference>
<feature type="region of interest" description="Disordered" evidence="1">
    <location>
        <begin position="40"/>
        <end position="82"/>
    </location>
</feature>
<accession>A0ABV2UB41</accession>
<sequence>MSENLSRLDRLRIVREWQAYQLGRTDRTIAELEEREATAARAARTLPPPAPDWKLSLQRAGGTSHADAVHTGDCGMGGKRTKPMTREQALRALTEDGITACAYCRPDRELGVL</sequence>
<proteinExistence type="predicted"/>
<evidence type="ECO:0000313" key="2">
    <source>
        <dbReference type="EMBL" id="MET8435075.1"/>
    </source>
</evidence>
<dbReference type="EMBL" id="JBEXIP010000015">
    <property type="protein sequence ID" value="MET8435075.1"/>
    <property type="molecule type" value="Genomic_DNA"/>
</dbReference>
<dbReference type="RefSeq" id="WP_030928358.1">
    <property type="nucleotide sequence ID" value="NZ_JBEXEB010000026.1"/>
</dbReference>
<evidence type="ECO:0000313" key="3">
    <source>
        <dbReference type="Proteomes" id="UP001550044"/>
    </source>
</evidence>
<name>A0ABV2UB41_9ACTN</name>
<keyword evidence="3" id="KW-1185">Reference proteome</keyword>